<organism evidence="2 3">
    <name type="scientific">Azospirillum formosense</name>
    <dbReference type="NCBI Taxonomy" id="861533"/>
    <lineage>
        <taxon>Bacteria</taxon>
        <taxon>Pseudomonadati</taxon>
        <taxon>Pseudomonadota</taxon>
        <taxon>Alphaproteobacteria</taxon>
        <taxon>Rhodospirillales</taxon>
        <taxon>Azospirillaceae</taxon>
        <taxon>Azospirillum</taxon>
    </lineage>
</organism>
<gene>
    <name evidence="2" type="ORF">GBZ26_21550</name>
</gene>
<accession>A0ABX2KYM3</accession>
<evidence type="ECO:0000313" key="3">
    <source>
        <dbReference type="Proteomes" id="UP000639419"/>
    </source>
</evidence>
<dbReference type="Proteomes" id="UP000639419">
    <property type="component" value="Unassembled WGS sequence"/>
</dbReference>
<reference evidence="2 3" key="1">
    <citation type="submission" date="2019-10" db="EMBL/GenBank/DDBJ databases">
        <title>Genome sequence of Azospirillum formosense CC-Nfb-7.</title>
        <authorList>
            <person name="Ambrosini A."/>
            <person name="Sant'Anna F.H."/>
            <person name="Cassan F.D."/>
            <person name="Souza E.M."/>
            <person name="Passaglia L.M.P."/>
        </authorList>
    </citation>
    <scope>NUCLEOTIDE SEQUENCE [LARGE SCALE GENOMIC DNA]</scope>
    <source>
        <strain evidence="2 3">CC-NFb-7</strain>
    </source>
</reference>
<dbReference type="EMBL" id="WHOR01000204">
    <property type="protein sequence ID" value="NUB21761.1"/>
    <property type="molecule type" value="Genomic_DNA"/>
</dbReference>
<name>A0ABX2KYM3_9PROT</name>
<comment type="caution">
    <text evidence="2">The sequence shown here is derived from an EMBL/GenBank/DDBJ whole genome shotgun (WGS) entry which is preliminary data.</text>
</comment>
<sequence length="68" mass="7492">MSIQRIFSPVLWRDPGSHRRRDAPGTRKSETPARGAGVSAVVPGHPQWLSRLNGNVQKCVAEQVGFLK</sequence>
<keyword evidence="3" id="KW-1185">Reference proteome</keyword>
<proteinExistence type="predicted"/>
<feature type="region of interest" description="Disordered" evidence="1">
    <location>
        <begin position="13"/>
        <end position="40"/>
    </location>
</feature>
<evidence type="ECO:0000313" key="2">
    <source>
        <dbReference type="EMBL" id="NUB21761.1"/>
    </source>
</evidence>
<evidence type="ECO:0000256" key="1">
    <source>
        <dbReference type="SAM" id="MobiDB-lite"/>
    </source>
</evidence>
<protein>
    <submittedName>
        <fullName evidence="2">Uncharacterized protein</fullName>
    </submittedName>
</protein>
<feature type="compositionally biased region" description="Basic and acidic residues" evidence="1">
    <location>
        <begin position="22"/>
        <end position="31"/>
    </location>
</feature>